<dbReference type="InterPro" id="IPR036942">
    <property type="entry name" value="Beta-barrel_TonB_sf"/>
</dbReference>
<organism evidence="4 5">
    <name type="scientific">Sphingomonas yabuuchiae</name>
    <dbReference type="NCBI Taxonomy" id="172044"/>
    <lineage>
        <taxon>Bacteria</taxon>
        <taxon>Pseudomonadati</taxon>
        <taxon>Pseudomonadota</taxon>
        <taxon>Alphaproteobacteria</taxon>
        <taxon>Sphingomonadales</taxon>
        <taxon>Sphingomonadaceae</taxon>
        <taxon>Sphingomonas</taxon>
    </lineage>
</organism>
<dbReference type="EMBL" id="LDTF01000112">
    <property type="protein sequence ID" value="KTT95288.1"/>
    <property type="molecule type" value="Genomic_DNA"/>
</dbReference>
<evidence type="ECO:0000256" key="2">
    <source>
        <dbReference type="ARBA" id="ARBA00023136"/>
    </source>
</evidence>
<dbReference type="GO" id="GO:0009279">
    <property type="term" value="C:cell outer membrane"/>
    <property type="evidence" value="ECO:0007669"/>
    <property type="project" value="UniProtKB-SubCell"/>
</dbReference>
<comment type="caution">
    <text evidence="4">The sequence shown here is derived from an EMBL/GenBank/DDBJ whole genome shotgun (WGS) entry which is preliminary data.</text>
</comment>
<evidence type="ECO:0000313" key="5">
    <source>
        <dbReference type="Proteomes" id="UP000073923"/>
    </source>
</evidence>
<keyword evidence="2" id="KW-0472">Membrane</keyword>
<keyword evidence="4" id="KW-0675">Receptor</keyword>
<feature type="non-terminal residue" evidence="4">
    <location>
        <position position="1"/>
    </location>
</feature>
<evidence type="ECO:0000313" key="4">
    <source>
        <dbReference type="EMBL" id="KTT95288.1"/>
    </source>
</evidence>
<comment type="subcellular location">
    <subcellularLocation>
        <location evidence="1">Cell outer membrane</location>
    </subcellularLocation>
</comment>
<dbReference type="AlphaFoldDB" id="A0A147IK62"/>
<reference evidence="4 5" key="1">
    <citation type="journal article" date="2016" name="Front. Microbiol.">
        <title>Genomic Resource of Rice Seed Associated Bacteria.</title>
        <authorList>
            <person name="Midha S."/>
            <person name="Bansal K."/>
            <person name="Sharma S."/>
            <person name="Kumar N."/>
            <person name="Patil P.P."/>
            <person name="Chaudhry V."/>
            <person name="Patil P.B."/>
        </authorList>
    </citation>
    <scope>NUCLEOTIDE SEQUENCE [LARGE SCALE GENOMIC DNA]</scope>
    <source>
        <strain evidence="4 5">NS355</strain>
    </source>
</reference>
<dbReference type="Gene3D" id="2.40.170.20">
    <property type="entry name" value="TonB-dependent receptor, beta-barrel domain"/>
    <property type="match status" value="1"/>
</dbReference>
<gene>
    <name evidence="4" type="ORF">NS355_16795</name>
</gene>
<sequence>PPPPRPRPSIWLSATTNYRLEDRLTLRGTGPVLDLLDGATLNGTGGRPRWDVDMNGNFSYGVFNLGVYGRLQGPTRIRSDIAASDLRFSGRTWLVLYSFVRMEKVVKKPWAKGLNVNVTVENLLNDRINVTDRNGQTPNRFQPAYLDPIGRSIRVGVRKLF</sequence>
<dbReference type="Proteomes" id="UP000073923">
    <property type="component" value="Unassembled WGS sequence"/>
</dbReference>
<evidence type="ECO:0000256" key="1">
    <source>
        <dbReference type="ARBA" id="ARBA00004442"/>
    </source>
</evidence>
<protein>
    <submittedName>
        <fullName evidence="4">TonB-dependent receptor</fullName>
    </submittedName>
</protein>
<dbReference type="PATRIC" id="fig|172044.3.peg.272"/>
<keyword evidence="3" id="KW-0998">Cell outer membrane</keyword>
<accession>A0A147IK62</accession>
<proteinExistence type="predicted"/>
<name>A0A147IK62_9SPHN</name>
<dbReference type="SUPFAM" id="SSF56935">
    <property type="entry name" value="Porins"/>
    <property type="match status" value="1"/>
</dbReference>
<evidence type="ECO:0000256" key="3">
    <source>
        <dbReference type="ARBA" id="ARBA00023237"/>
    </source>
</evidence>